<evidence type="ECO:0000256" key="3">
    <source>
        <dbReference type="ARBA" id="ARBA00022553"/>
    </source>
</evidence>
<evidence type="ECO:0000256" key="5">
    <source>
        <dbReference type="ARBA" id="ARBA00022741"/>
    </source>
</evidence>
<dbReference type="InterPro" id="IPR003594">
    <property type="entry name" value="HATPase_dom"/>
</dbReference>
<keyword evidence="9" id="KW-1133">Transmembrane helix</keyword>
<sequence length="399" mass="43046">MSGHLRIHETPPAGRFREIPRVDRLLALAVVVVGVLEAFTTATAYGAAQNPQLWWVAQAVLTGGILLWRRRAPVLTLVLMVIAQYLWHRQGNEGCPVWQLASLLVVFHTAGAERPWKVGGAWAWAAIAVFDSGAIDHRPLPLEEVIFLTVMFGAAWGTGVALRAHATRGLALAERNARLEAERERRAREAVAAERARIARELHDTISHSVSVMVLQAGGVRRLLGEERPRERDILLDVEKAGRQAVQELRVMLGALRAEDAPGGEPGPGLARLDDLVARLRAVGLDVSVTVEGEPRELPPGLDLSAYRIVQEGLTNVVKHAGRTRARVRLAYAGDEVRLEIENEGAGEPAADTGLDGGHGLAGMRERVALFGGTFSAAPREQGGFSVLARLPISEGAPA</sequence>
<dbReference type="OrthoDB" id="227596at2"/>
<keyword evidence="9" id="KW-0812">Transmembrane</keyword>
<comment type="catalytic activity">
    <reaction evidence="1">
        <text>ATP + protein L-histidine = ADP + protein N-phospho-L-histidine.</text>
        <dbReference type="EC" id="2.7.13.3"/>
    </reaction>
</comment>
<feature type="transmembrane region" description="Helical" evidence="9">
    <location>
        <begin position="25"/>
        <end position="46"/>
    </location>
</feature>
<keyword evidence="13" id="KW-1185">Reference proteome</keyword>
<evidence type="ECO:0000313" key="12">
    <source>
        <dbReference type="EMBL" id="RJL20531.1"/>
    </source>
</evidence>
<keyword evidence="4" id="KW-0808">Transferase</keyword>
<comment type="caution">
    <text evidence="12">The sequence shown here is derived from an EMBL/GenBank/DDBJ whole genome shotgun (WGS) entry which is preliminary data.</text>
</comment>
<evidence type="ECO:0000313" key="13">
    <source>
        <dbReference type="Proteomes" id="UP000265768"/>
    </source>
</evidence>
<proteinExistence type="predicted"/>
<keyword evidence="6 12" id="KW-0418">Kinase</keyword>
<dbReference type="Pfam" id="PF07730">
    <property type="entry name" value="HisKA_3"/>
    <property type="match status" value="1"/>
</dbReference>
<accession>A0A3A4AN01</accession>
<evidence type="ECO:0000256" key="7">
    <source>
        <dbReference type="ARBA" id="ARBA00022840"/>
    </source>
</evidence>
<feature type="domain" description="Signal transduction histidine kinase subgroup 3 dimerisation and phosphoacceptor" evidence="11">
    <location>
        <begin position="194"/>
        <end position="259"/>
    </location>
</feature>
<dbReference type="InterPro" id="IPR036890">
    <property type="entry name" value="HATPase_C_sf"/>
</dbReference>
<keyword evidence="3" id="KW-0597">Phosphoprotein</keyword>
<keyword evidence="7" id="KW-0067">ATP-binding</keyword>
<dbReference type="Proteomes" id="UP000265768">
    <property type="component" value="Unassembled WGS sequence"/>
</dbReference>
<dbReference type="PANTHER" id="PTHR24421">
    <property type="entry name" value="NITRATE/NITRITE SENSOR PROTEIN NARX-RELATED"/>
    <property type="match status" value="1"/>
</dbReference>
<reference evidence="12 13" key="1">
    <citation type="submission" date="2018-09" db="EMBL/GenBank/DDBJ databases">
        <title>YIM 75507 draft genome.</title>
        <authorList>
            <person name="Tang S."/>
            <person name="Feng Y."/>
        </authorList>
    </citation>
    <scope>NUCLEOTIDE SEQUENCE [LARGE SCALE GENOMIC DNA]</scope>
    <source>
        <strain evidence="12 13">YIM 75507</strain>
    </source>
</reference>
<evidence type="ECO:0000256" key="1">
    <source>
        <dbReference type="ARBA" id="ARBA00000085"/>
    </source>
</evidence>
<organism evidence="12 13">
    <name type="scientific">Bailinhaonella thermotolerans</name>
    <dbReference type="NCBI Taxonomy" id="1070861"/>
    <lineage>
        <taxon>Bacteria</taxon>
        <taxon>Bacillati</taxon>
        <taxon>Actinomycetota</taxon>
        <taxon>Actinomycetes</taxon>
        <taxon>Streptosporangiales</taxon>
        <taxon>Streptosporangiaceae</taxon>
        <taxon>Bailinhaonella</taxon>
    </lineage>
</organism>
<dbReference type="AlphaFoldDB" id="A0A3A4AN01"/>
<evidence type="ECO:0000256" key="8">
    <source>
        <dbReference type="ARBA" id="ARBA00023012"/>
    </source>
</evidence>
<evidence type="ECO:0000256" key="9">
    <source>
        <dbReference type="SAM" id="Phobius"/>
    </source>
</evidence>
<name>A0A3A4AN01_9ACTN</name>
<evidence type="ECO:0000256" key="2">
    <source>
        <dbReference type="ARBA" id="ARBA00012438"/>
    </source>
</evidence>
<dbReference type="InterPro" id="IPR050482">
    <property type="entry name" value="Sensor_HK_TwoCompSys"/>
</dbReference>
<dbReference type="EMBL" id="QZEY01000030">
    <property type="protein sequence ID" value="RJL20531.1"/>
    <property type="molecule type" value="Genomic_DNA"/>
</dbReference>
<evidence type="ECO:0000259" key="10">
    <source>
        <dbReference type="Pfam" id="PF02518"/>
    </source>
</evidence>
<dbReference type="Gene3D" id="1.20.5.1930">
    <property type="match status" value="1"/>
</dbReference>
<dbReference type="PANTHER" id="PTHR24421:SF10">
    <property type="entry name" value="NITRATE_NITRITE SENSOR PROTEIN NARQ"/>
    <property type="match status" value="1"/>
</dbReference>
<dbReference type="Gene3D" id="3.30.565.10">
    <property type="entry name" value="Histidine kinase-like ATPase, C-terminal domain"/>
    <property type="match status" value="1"/>
</dbReference>
<dbReference type="GO" id="GO:0000155">
    <property type="term" value="F:phosphorelay sensor kinase activity"/>
    <property type="evidence" value="ECO:0007669"/>
    <property type="project" value="InterPro"/>
</dbReference>
<dbReference type="SUPFAM" id="SSF55874">
    <property type="entry name" value="ATPase domain of HSP90 chaperone/DNA topoisomerase II/histidine kinase"/>
    <property type="match status" value="1"/>
</dbReference>
<dbReference type="EC" id="2.7.13.3" evidence="2"/>
<dbReference type="InterPro" id="IPR011712">
    <property type="entry name" value="Sig_transdc_His_kin_sub3_dim/P"/>
</dbReference>
<dbReference type="CDD" id="cd16917">
    <property type="entry name" value="HATPase_UhpB-NarQ-NarX-like"/>
    <property type="match status" value="1"/>
</dbReference>
<feature type="domain" description="Histidine kinase/HSP90-like ATPase" evidence="10">
    <location>
        <begin position="305"/>
        <end position="393"/>
    </location>
</feature>
<evidence type="ECO:0000256" key="6">
    <source>
        <dbReference type="ARBA" id="ARBA00022777"/>
    </source>
</evidence>
<keyword evidence="8" id="KW-0902">Two-component regulatory system</keyword>
<keyword evidence="5" id="KW-0547">Nucleotide-binding</keyword>
<protein>
    <recommendedName>
        <fullName evidence="2">histidine kinase</fullName>
        <ecNumber evidence="2">2.7.13.3</ecNumber>
    </recommendedName>
</protein>
<evidence type="ECO:0000256" key="4">
    <source>
        <dbReference type="ARBA" id="ARBA00022679"/>
    </source>
</evidence>
<dbReference type="GO" id="GO:0005524">
    <property type="term" value="F:ATP binding"/>
    <property type="evidence" value="ECO:0007669"/>
    <property type="project" value="UniProtKB-KW"/>
</dbReference>
<dbReference type="RefSeq" id="WP_119931735.1">
    <property type="nucleotide sequence ID" value="NZ_QZEY01000030.1"/>
</dbReference>
<dbReference type="GO" id="GO:0046983">
    <property type="term" value="F:protein dimerization activity"/>
    <property type="evidence" value="ECO:0007669"/>
    <property type="project" value="InterPro"/>
</dbReference>
<dbReference type="GO" id="GO:0016020">
    <property type="term" value="C:membrane"/>
    <property type="evidence" value="ECO:0007669"/>
    <property type="project" value="InterPro"/>
</dbReference>
<keyword evidence="9" id="KW-0472">Membrane</keyword>
<gene>
    <name evidence="12" type="ORF">D5H75_39365</name>
</gene>
<dbReference type="Pfam" id="PF02518">
    <property type="entry name" value="HATPase_c"/>
    <property type="match status" value="1"/>
</dbReference>
<evidence type="ECO:0000259" key="11">
    <source>
        <dbReference type="Pfam" id="PF07730"/>
    </source>
</evidence>